<keyword evidence="3" id="KW-1185">Reference proteome</keyword>
<gene>
    <name evidence="2" type="ORF">G2W53_021834</name>
</gene>
<feature type="region of interest" description="Disordered" evidence="1">
    <location>
        <begin position="57"/>
        <end position="84"/>
    </location>
</feature>
<sequence length="84" mass="9655">MSSLVPTTYHFFWGLLPALSPIDVSVRIGLRRHKRVEERGTVDPEIKVLEAELQEKDAELKRKDEATPEVMHPIEEQPPEHGDE</sequence>
<dbReference type="Proteomes" id="UP000634136">
    <property type="component" value="Unassembled WGS sequence"/>
</dbReference>
<reference evidence="2" key="1">
    <citation type="submission" date="2020-09" db="EMBL/GenBank/DDBJ databases">
        <title>Genome-Enabled Discovery of Anthraquinone Biosynthesis in Senna tora.</title>
        <authorList>
            <person name="Kang S.-H."/>
            <person name="Pandey R.P."/>
            <person name="Lee C.-M."/>
            <person name="Sim J.-S."/>
            <person name="Jeong J.-T."/>
            <person name="Choi B.-S."/>
            <person name="Jung M."/>
            <person name="Ginzburg D."/>
            <person name="Zhao K."/>
            <person name="Won S.Y."/>
            <person name="Oh T.-J."/>
            <person name="Yu Y."/>
            <person name="Kim N.-H."/>
            <person name="Lee O.R."/>
            <person name="Lee T.-H."/>
            <person name="Bashyal P."/>
            <person name="Kim T.-S."/>
            <person name="Lee W.-H."/>
            <person name="Kawkins C."/>
            <person name="Kim C.-K."/>
            <person name="Kim J.S."/>
            <person name="Ahn B.O."/>
            <person name="Rhee S.Y."/>
            <person name="Sohng J.K."/>
        </authorList>
    </citation>
    <scope>NUCLEOTIDE SEQUENCE</scope>
    <source>
        <tissue evidence="2">Leaf</tissue>
    </source>
</reference>
<protein>
    <submittedName>
        <fullName evidence="2">Uncharacterized protein</fullName>
    </submittedName>
</protein>
<proteinExistence type="predicted"/>
<dbReference type="AlphaFoldDB" id="A0A834TN53"/>
<comment type="caution">
    <text evidence="2">The sequence shown here is derived from an EMBL/GenBank/DDBJ whole genome shotgun (WGS) entry which is preliminary data.</text>
</comment>
<dbReference type="EMBL" id="JAAIUW010000007">
    <property type="protein sequence ID" value="KAF7823690.1"/>
    <property type="molecule type" value="Genomic_DNA"/>
</dbReference>
<evidence type="ECO:0000313" key="2">
    <source>
        <dbReference type="EMBL" id="KAF7823690.1"/>
    </source>
</evidence>
<evidence type="ECO:0000313" key="3">
    <source>
        <dbReference type="Proteomes" id="UP000634136"/>
    </source>
</evidence>
<accession>A0A834TN53</accession>
<organism evidence="2 3">
    <name type="scientific">Senna tora</name>
    <dbReference type="NCBI Taxonomy" id="362788"/>
    <lineage>
        <taxon>Eukaryota</taxon>
        <taxon>Viridiplantae</taxon>
        <taxon>Streptophyta</taxon>
        <taxon>Embryophyta</taxon>
        <taxon>Tracheophyta</taxon>
        <taxon>Spermatophyta</taxon>
        <taxon>Magnoliopsida</taxon>
        <taxon>eudicotyledons</taxon>
        <taxon>Gunneridae</taxon>
        <taxon>Pentapetalae</taxon>
        <taxon>rosids</taxon>
        <taxon>fabids</taxon>
        <taxon>Fabales</taxon>
        <taxon>Fabaceae</taxon>
        <taxon>Caesalpinioideae</taxon>
        <taxon>Cassia clade</taxon>
        <taxon>Senna</taxon>
    </lineage>
</organism>
<evidence type="ECO:0000256" key="1">
    <source>
        <dbReference type="SAM" id="MobiDB-lite"/>
    </source>
</evidence>
<name>A0A834TN53_9FABA</name>